<dbReference type="RefSeq" id="WP_126752901.1">
    <property type="nucleotide sequence ID" value="NZ_JBHUMT010000013.1"/>
</dbReference>
<dbReference type="Pfam" id="PF09922">
    <property type="entry name" value="LiaF-like_C"/>
    <property type="match status" value="1"/>
</dbReference>
<dbReference type="InterPro" id="IPR024425">
    <property type="entry name" value="LiaF-like_C"/>
</dbReference>
<feature type="domain" description="Cell wall-active antibiotics response LiaF-like C-terminal" evidence="2">
    <location>
        <begin position="101"/>
        <end position="164"/>
    </location>
</feature>
<evidence type="ECO:0000259" key="1">
    <source>
        <dbReference type="Pfam" id="PF08044"/>
    </source>
</evidence>
<comment type="caution">
    <text evidence="3">The sequence shown here is derived from an EMBL/GenBank/DDBJ whole genome shotgun (WGS) entry which is preliminary data.</text>
</comment>
<feature type="domain" description="DUF1707" evidence="1">
    <location>
        <begin position="11"/>
        <end position="58"/>
    </location>
</feature>
<dbReference type="PANTHER" id="PTHR40763">
    <property type="entry name" value="MEMBRANE PROTEIN-RELATED"/>
    <property type="match status" value="1"/>
</dbReference>
<evidence type="ECO:0000259" key="2">
    <source>
        <dbReference type="Pfam" id="PF09922"/>
    </source>
</evidence>
<dbReference type="EMBL" id="PIQA01000014">
    <property type="protein sequence ID" value="RUO60665.1"/>
    <property type="molecule type" value="Genomic_DNA"/>
</dbReference>
<proteinExistence type="predicted"/>
<gene>
    <name evidence="3" type="ORF">CWI73_11460</name>
</gene>
<dbReference type="InterPro" id="IPR012551">
    <property type="entry name" value="DUF1707_SHOCT-like"/>
</dbReference>
<organism evidence="3 4">
    <name type="scientific">Idiomarina piscisalsi</name>
    <dbReference type="NCBI Taxonomy" id="1096243"/>
    <lineage>
        <taxon>Bacteria</taxon>
        <taxon>Pseudomonadati</taxon>
        <taxon>Pseudomonadota</taxon>
        <taxon>Gammaproteobacteria</taxon>
        <taxon>Alteromonadales</taxon>
        <taxon>Idiomarinaceae</taxon>
        <taxon>Idiomarina</taxon>
    </lineage>
</organism>
<name>A0A432YIH6_9GAMM</name>
<dbReference type="Pfam" id="PF08044">
    <property type="entry name" value="DUF1707"/>
    <property type="match status" value="1"/>
</dbReference>
<dbReference type="PANTHER" id="PTHR40763:SF4">
    <property type="entry name" value="DUF1707 DOMAIN-CONTAINING PROTEIN"/>
    <property type="match status" value="1"/>
</dbReference>
<reference evidence="3 4" key="1">
    <citation type="journal article" date="2011" name="Front. Microbiol.">
        <title>Genomic signatures of strain selection and enhancement in Bacillus atrophaeus var. globigii, a historical biowarfare simulant.</title>
        <authorList>
            <person name="Gibbons H.S."/>
            <person name="Broomall S.M."/>
            <person name="McNew L.A."/>
            <person name="Daligault H."/>
            <person name="Chapman C."/>
            <person name="Bruce D."/>
            <person name="Karavis M."/>
            <person name="Krepps M."/>
            <person name="McGregor P.A."/>
            <person name="Hong C."/>
            <person name="Park K.H."/>
            <person name="Akmal A."/>
            <person name="Feldman A."/>
            <person name="Lin J.S."/>
            <person name="Chang W.E."/>
            <person name="Higgs B.W."/>
            <person name="Demirev P."/>
            <person name="Lindquist J."/>
            <person name="Liem A."/>
            <person name="Fochler E."/>
            <person name="Read T.D."/>
            <person name="Tapia R."/>
            <person name="Johnson S."/>
            <person name="Bishop-Lilly K.A."/>
            <person name="Detter C."/>
            <person name="Han C."/>
            <person name="Sozhamannan S."/>
            <person name="Rosenzweig C.N."/>
            <person name="Skowronski E.W."/>
        </authorList>
    </citation>
    <scope>NUCLEOTIDE SEQUENCE [LARGE SCALE GENOMIC DNA]</scope>
    <source>
        <strain evidence="3 4">TPS4-2</strain>
    </source>
</reference>
<protein>
    <submittedName>
        <fullName evidence="3">Uncharacterized protein</fullName>
    </submittedName>
</protein>
<dbReference type="Proteomes" id="UP000288361">
    <property type="component" value="Unassembled WGS sequence"/>
</dbReference>
<dbReference type="AlphaFoldDB" id="A0A432YIH6"/>
<accession>A0A432YIH6</accession>
<evidence type="ECO:0000313" key="4">
    <source>
        <dbReference type="Proteomes" id="UP000288361"/>
    </source>
</evidence>
<sequence>MSVKFEDRPLDKVREETIDQLVMNYGHGELSSEAFERRLDAAMDAIEHSQLAALVEDLELKPDTSYDSMKEQKFSPHYGEGRAQPTENVVSILSSNERTGVWTVPREITVYDFLGSVELDFTDAVFQHPDVTIKVVGMLSSLEIYVPEEIMISTNVFNILGSTENKAPSMGNLKQVPHIRIEGFHVLGSVEVKVKRTIKEKFVAFANNLKETFNSKNFY</sequence>
<evidence type="ECO:0000313" key="3">
    <source>
        <dbReference type="EMBL" id="RUO60665.1"/>
    </source>
</evidence>